<feature type="transmembrane region" description="Helical" evidence="1">
    <location>
        <begin position="619"/>
        <end position="641"/>
    </location>
</feature>
<evidence type="ECO:0000313" key="3">
    <source>
        <dbReference type="EMBL" id="KFF13833.1"/>
    </source>
</evidence>
<dbReference type="NCBIfam" id="TIGR02226">
    <property type="entry name" value="two_anch"/>
    <property type="match status" value="1"/>
</dbReference>
<sequence>MHFKHPEILYFLFLLIVPILVHLFQLRRFKKSYFTNVRLLAKLSIQTRKSSKIKKWLLLASRLLLLTCLILAFAQPYFTAKDSKNANNEMYIILDNSFSMQAKGKKGELLKRAVQELLENTPENAQFSLLTNTENYWNTDIKSVRNSLQSLNYSATPFELDNIIAKVKARKSAFKKDIIIITDAVGLNEKQLKNINSEDAPYFIIPKAEQKNNVAIDSVYINQTLDNFYDIGINLSGYGEDFKPISMSLFNNGKLIAKTIVNFDTKKKKVNFTIPKQAFHGYVAIEDNGLEYDNKLYFSISDPKKTNVISIGDPAKSNFLSRIYTSEEFNYHNFDIRSLDYNSLDKQDAIVLNELEEIPQALQTTLKSFVSKGGNVIVIPSEKIAVANMNSFLSNFGKVQMGSLENKEKLITKINFDHPIFSGVFENKIKNFQYPKTKSSFPITSSYSAALSYEDQTAFLTSIQNQVSAVSIFSAPINSINSNFQQSPLIVPIFYKMAQNNQKSGIIAITIGNNQPYFVEALLSKDAILEVRGTDEQFIPIQQILNNKVKIVFNDYPEQAGNYTIYNKKEALENVSFNYKRSESDLGQVNANLVSDYKTADTISTIFNTLQTERTDNQIWKWFVIFALLFLALEMAIIRFVK</sequence>
<dbReference type="InterPro" id="IPR011933">
    <property type="entry name" value="Double_TM_dom"/>
</dbReference>
<keyword evidence="1" id="KW-1133">Transmembrane helix</keyword>
<feature type="transmembrane region" description="Helical" evidence="1">
    <location>
        <begin position="6"/>
        <end position="24"/>
    </location>
</feature>
<dbReference type="SUPFAM" id="SSF53300">
    <property type="entry name" value="vWA-like"/>
    <property type="match status" value="1"/>
</dbReference>
<proteinExistence type="predicted"/>
<dbReference type="InterPro" id="IPR036465">
    <property type="entry name" value="vWFA_dom_sf"/>
</dbReference>
<dbReference type="InterPro" id="IPR024163">
    <property type="entry name" value="Aerotolerance_reg_N"/>
</dbReference>
<dbReference type="SUPFAM" id="SSF52317">
    <property type="entry name" value="Class I glutamine amidotransferase-like"/>
    <property type="match status" value="1"/>
</dbReference>
<feature type="domain" description="Aerotolerance regulator N-terminal" evidence="2">
    <location>
        <begin position="1"/>
        <end position="76"/>
    </location>
</feature>
<protein>
    <submittedName>
        <fullName evidence="3">Membrane protein</fullName>
    </submittedName>
</protein>
<keyword evidence="6" id="KW-1185">Reference proteome</keyword>
<dbReference type="Pfam" id="PF07584">
    <property type="entry name" value="BatA"/>
    <property type="match status" value="1"/>
</dbReference>
<reference evidence="4 6" key="2">
    <citation type="submission" date="2016-11" db="EMBL/GenBank/DDBJ databases">
        <title>Whole genomes of Flavobacteriaceae.</title>
        <authorList>
            <person name="Stine C."/>
            <person name="Li C."/>
            <person name="Tadesse D."/>
        </authorList>
    </citation>
    <scope>NUCLEOTIDE SEQUENCE [LARGE SCALE GENOMIC DNA]</scope>
    <source>
        <strain evidence="4 6">ATCC 29551</strain>
    </source>
</reference>
<evidence type="ECO:0000256" key="1">
    <source>
        <dbReference type="SAM" id="Phobius"/>
    </source>
</evidence>
<dbReference type="Proteomes" id="UP000028712">
    <property type="component" value="Unassembled WGS sequence"/>
</dbReference>
<dbReference type="PANTHER" id="PTHR37464:SF1">
    <property type="entry name" value="BLL2463 PROTEIN"/>
    <property type="match status" value="1"/>
</dbReference>
<evidence type="ECO:0000313" key="6">
    <source>
        <dbReference type="Proteomes" id="UP000198424"/>
    </source>
</evidence>
<dbReference type="EMBL" id="MUGY01000029">
    <property type="protein sequence ID" value="OXA89909.1"/>
    <property type="molecule type" value="Genomic_DNA"/>
</dbReference>
<dbReference type="eggNOG" id="COG2304">
    <property type="taxonomic scope" value="Bacteria"/>
</dbReference>
<dbReference type="AlphaFoldDB" id="A0A086AAW9"/>
<evidence type="ECO:0000259" key="2">
    <source>
        <dbReference type="Pfam" id="PF07584"/>
    </source>
</evidence>
<dbReference type="STRING" id="991.IW20_17305"/>
<keyword evidence="1" id="KW-0812">Transmembrane</keyword>
<keyword evidence="1" id="KW-0472">Membrane</keyword>
<dbReference type="OrthoDB" id="9810200at2"/>
<dbReference type="RefSeq" id="WP_035624885.1">
    <property type="nucleotide sequence ID" value="NZ_JBEWQG010000006.1"/>
</dbReference>
<evidence type="ECO:0000313" key="4">
    <source>
        <dbReference type="EMBL" id="OXA89909.1"/>
    </source>
</evidence>
<evidence type="ECO:0000313" key="5">
    <source>
        <dbReference type="Proteomes" id="UP000028712"/>
    </source>
</evidence>
<feature type="transmembrane region" description="Helical" evidence="1">
    <location>
        <begin position="56"/>
        <end position="78"/>
    </location>
</feature>
<dbReference type="Proteomes" id="UP000198424">
    <property type="component" value="Unassembled WGS sequence"/>
</dbReference>
<comment type="caution">
    <text evidence="3">The sequence shown here is derived from an EMBL/GenBank/DDBJ whole genome shotgun (WGS) entry which is preliminary data.</text>
</comment>
<accession>A0A086AAW9</accession>
<dbReference type="EMBL" id="JPRM01000027">
    <property type="protein sequence ID" value="KFF13833.1"/>
    <property type="molecule type" value="Genomic_DNA"/>
</dbReference>
<name>A0A086AAW9_FLAHY</name>
<organism evidence="3 5">
    <name type="scientific">Flavobacterium hydatis</name>
    <name type="common">Cytophaga aquatilis</name>
    <dbReference type="NCBI Taxonomy" id="991"/>
    <lineage>
        <taxon>Bacteria</taxon>
        <taxon>Pseudomonadati</taxon>
        <taxon>Bacteroidota</taxon>
        <taxon>Flavobacteriia</taxon>
        <taxon>Flavobacteriales</taxon>
        <taxon>Flavobacteriaceae</taxon>
        <taxon>Flavobacterium</taxon>
    </lineage>
</organism>
<dbReference type="PANTHER" id="PTHR37464">
    <property type="entry name" value="BLL2463 PROTEIN"/>
    <property type="match status" value="1"/>
</dbReference>
<dbReference type="InterPro" id="IPR029062">
    <property type="entry name" value="Class_I_gatase-like"/>
</dbReference>
<reference evidence="3 5" key="1">
    <citation type="submission" date="2014-07" db="EMBL/GenBank/DDBJ databases">
        <title>Genome of Flavobacterium hydatis DSM 2063.</title>
        <authorList>
            <person name="Pipes S.E."/>
            <person name="Stropko S.J."/>
            <person name="Newman J.D."/>
        </authorList>
    </citation>
    <scope>NUCLEOTIDE SEQUENCE [LARGE SCALE GENOMIC DNA]</scope>
    <source>
        <strain evidence="3 5">DSM 2063</strain>
    </source>
</reference>
<gene>
    <name evidence="4" type="ORF">B0A62_20425</name>
    <name evidence="3" type="ORF">IW20_17305</name>
</gene>